<comment type="similarity">
    <text evidence="1 2">Belongs to the phD/YefM antitoxin family.</text>
</comment>
<evidence type="ECO:0000256" key="1">
    <source>
        <dbReference type="ARBA" id="ARBA00009981"/>
    </source>
</evidence>
<organism evidence="3 4">
    <name type="scientific">Thiohalocapsa marina</name>
    <dbReference type="NCBI Taxonomy" id="424902"/>
    <lineage>
        <taxon>Bacteria</taxon>
        <taxon>Pseudomonadati</taxon>
        <taxon>Pseudomonadota</taxon>
        <taxon>Gammaproteobacteria</taxon>
        <taxon>Chromatiales</taxon>
        <taxon>Chromatiaceae</taxon>
        <taxon>Thiohalocapsa</taxon>
    </lineage>
</organism>
<dbReference type="EMBL" id="VWXX01000042">
    <property type="protein sequence ID" value="KAA6182686.1"/>
    <property type="molecule type" value="Genomic_DNA"/>
</dbReference>
<sequence length="94" mass="10536">MRESILSLSEFKADASRLLDQIRDEPVRIVLTQNGRARAVVEDYAAYQRREQALLMLRLMAQGEADARAGRLTDQGDVFAALRERLRGTSTADA</sequence>
<accession>A0A5M8FG05</accession>
<name>A0A5M8FG05_9GAMM</name>
<evidence type="ECO:0000313" key="4">
    <source>
        <dbReference type="Proteomes" id="UP000322981"/>
    </source>
</evidence>
<dbReference type="Gene3D" id="3.40.1620.10">
    <property type="entry name" value="YefM-like domain"/>
    <property type="match status" value="1"/>
</dbReference>
<comment type="caution">
    <text evidence="3">The sequence shown here is derived from an EMBL/GenBank/DDBJ whole genome shotgun (WGS) entry which is preliminary data.</text>
</comment>
<dbReference type="RefSeq" id="WP_150094687.1">
    <property type="nucleotide sequence ID" value="NZ_JBFUOH010000075.1"/>
</dbReference>
<dbReference type="SUPFAM" id="SSF143120">
    <property type="entry name" value="YefM-like"/>
    <property type="match status" value="1"/>
</dbReference>
<dbReference type="NCBIfam" id="TIGR01552">
    <property type="entry name" value="phd_fam"/>
    <property type="match status" value="1"/>
</dbReference>
<dbReference type="Pfam" id="PF02604">
    <property type="entry name" value="PhdYeFM_antitox"/>
    <property type="match status" value="1"/>
</dbReference>
<comment type="function">
    <text evidence="2">Antitoxin component of a type II toxin-antitoxin (TA) system.</text>
</comment>
<dbReference type="AlphaFoldDB" id="A0A5M8FG05"/>
<dbReference type="InterPro" id="IPR006442">
    <property type="entry name" value="Antitoxin_Phd/YefM"/>
</dbReference>
<evidence type="ECO:0000256" key="2">
    <source>
        <dbReference type="RuleBase" id="RU362080"/>
    </source>
</evidence>
<keyword evidence="4" id="KW-1185">Reference proteome</keyword>
<dbReference type="OrthoDB" id="7069202at2"/>
<dbReference type="InterPro" id="IPR036165">
    <property type="entry name" value="YefM-like_sf"/>
</dbReference>
<proteinExistence type="inferred from homology"/>
<reference evidence="3 4" key="1">
    <citation type="submission" date="2019-09" db="EMBL/GenBank/DDBJ databases">
        <title>Whole-genome sequence of the purple sulfur bacterium Thiohalocapsa marina DSM 19078.</title>
        <authorList>
            <person name="Kyndt J.A."/>
            <person name="Meyer T.E."/>
        </authorList>
    </citation>
    <scope>NUCLEOTIDE SEQUENCE [LARGE SCALE GENOMIC DNA]</scope>
    <source>
        <strain evidence="3 4">DSM 19078</strain>
    </source>
</reference>
<protein>
    <recommendedName>
        <fullName evidence="2">Antitoxin</fullName>
    </recommendedName>
</protein>
<gene>
    <name evidence="3" type="ORF">F2Q65_17450</name>
</gene>
<evidence type="ECO:0000313" key="3">
    <source>
        <dbReference type="EMBL" id="KAA6182686.1"/>
    </source>
</evidence>
<dbReference type="Proteomes" id="UP000322981">
    <property type="component" value="Unassembled WGS sequence"/>
</dbReference>